<dbReference type="WBParaSite" id="L893_g632.t1">
    <property type="protein sequence ID" value="L893_g632.t1"/>
    <property type="gene ID" value="L893_g632"/>
</dbReference>
<organism evidence="2 3">
    <name type="scientific">Steinernema glaseri</name>
    <dbReference type="NCBI Taxonomy" id="37863"/>
    <lineage>
        <taxon>Eukaryota</taxon>
        <taxon>Metazoa</taxon>
        <taxon>Ecdysozoa</taxon>
        <taxon>Nematoda</taxon>
        <taxon>Chromadorea</taxon>
        <taxon>Rhabditida</taxon>
        <taxon>Tylenchina</taxon>
        <taxon>Panagrolaimomorpha</taxon>
        <taxon>Strongyloidoidea</taxon>
        <taxon>Steinernematidae</taxon>
        <taxon>Steinernema</taxon>
    </lineage>
</organism>
<evidence type="ECO:0000313" key="3">
    <source>
        <dbReference type="WBParaSite" id="L893_g632.t1"/>
    </source>
</evidence>
<evidence type="ECO:0000313" key="2">
    <source>
        <dbReference type="Proteomes" id="UP000095287"/>
    </source>
</evidence>
<feature type="compositionally biased region" description="Basic and acidic residues" evidence="1">
    <location>
        <begin position="121"/>
        <end position="141"/>
    </location>
</feature>
<proteinExistence type="predicted"/>
<dbReference type="Proteomes" id="UP000095287">
    <property type="component" value="Unplaced"/>
</dbReference>
<accession>A0A1I8AJ96</accession>
<sequence>MINGAKGELYYSAEIPYSQEYHNHTNTVIWKPPGDVLLFLNHDPRPNVTLRRQAKERDYGGRVPRASWTLGPTLLRVAMQNPTTGRRLQDWTNRNIFAKSFESFELPASYQNAPAASGDVGADRELPDEETRLTAEADDPHGASSDSPITAYQAAWNVTNAIQG</sequence>
<name>A0A1I8AJ96_9BILA</name>
<protein>
    <submittedName>
        <fullName evidence="3">LTD domain-containing protein</fullName>
    </submittedName>
</protein>
<evidence type="ECO:0000256" key="1">
    <source>
        <dbReference type="SAM" id="MobiDB-lite"/>
    </source>
</evidence>
<keyword evidence="2" id="KW-1185">Reference proteome</keyword>
<reference evidence="3" key="1">
    <citation type="submission" date="2016-11" db="UniProtKB">
        <authorList>
            <consortium name="WormBaseParasite"/>
        </authorList>
    </citation>
    <scope>IDENTIFICATION</scope>
</reference>
<dbReference type="AlphaFoldDB" id="A0A1I8AJ96"/>
<feature type="region of interest" description="Disordered" evidence="1">
    <location>
        <begin position="112"/>
        <end position="150"/>
    </location>
</feature>